<feature type="non-terminal residue" evidence="2">
    <location>
        <position position="1"/>
    </location>
</feature>
<gene>
    <name evidence="2" type="ORF">HID58_061310</name>
</gene>
<evidence type="ECO:0008006" key="4">
    <source>
        <dbReference type="Google" id="ProtNLM"/>
    </source>
</evidence>
<organism evidence="2 3">
    <name type="scientific">Brassica napus</name>
    <name type="common">Rape</name>
    <dbReference type="NCBI Taxonomy" id="3708"/>
    <lineage>
        <taxon>Eukaryota</taxon>
        <taxon>Viridiplantae</taxon>
        <taxon>Streptophyta</taxon>
        <taxon>Embryophyta</taxon>
        <taxon>Tracheophyta</taxon>
        <taxon>Spermatophyta</taxon>
        <taxon>Magnoliopsida</taxon>
        <taxon>eudicotyledons</taxon>
        <taxon>Gunneridae</taxon>
        <taxon>Pentapetalae</taxon>
        <taxon>rosids</taxon>
        <taxon>malvids</taxon>
        <taxon>Brassicales</taxon>
        <taxon>Brassicaceae</taxon>
        <taxon>Brassiceae</taxon>
        <taxon>Brassica</taxon>
    </lineage>
</organism>
<feature type="region of interest" description="Disordered" evidence="1">
    <location>
        <begin position="177"/>
        <end position="196"/>
    </location>
</feature>
<reference evidence="2 3" key="1">
    <citation type="submission" date="2021-05" db="EMBL/GenBank/DDBJ databases">
        <title>Genome Assembly of Synthetic Allotetraploid Brassica napus Reveals Homoeologous Exchanges between Subgenomes.</title>
        <authorList>
            <person name="Davis J.T."/>
        </authorList>
    </citation>
    <scope>NUCLEOTIDE SEQUENCE [LARGE SCALE GENOMIC DNA]</scope>
    <source>
        <strain evidence="3">cv. Da-Ae</strain>
        <tissue evidence="2">Seedling</tissue>
    </source>
</reference>
<protein>
    <recommendedName>
        <fullName evidence="4">Zinc knuckle CX2CX4HX4C domain-containing protein</fullName>
    </recommendedName>
</protein>
<dbReference type="EMBL" id="JAGKQM010000014">
    <property type="protein sequence ID" value="KAH0885214.1"/>
    <property type="molecule type" value="Genomic_DNA"/>
</dbReference>
<dbReference type="Proteomes" id="UP000824890">
    <property type="component" value="Unassembled WGS sequence"/>
</dbReference>
<name>A0ABQ7ZY63_BRANA</name>
<keyword evidence="3" id="KW-1185">Reference proteome</keyword>
<comment type="caution">
    <text evidence="2">The sequence shown here is derived from an EMBL/GenBank/DDBJ whole genome shotgun (WGS) entry which is preliminary data.</text>
</comment>
<sequence>TIEFEYEKIHKRCFHCLRITHEKIKCPLWRRGNNRELKSMEGPSSSPVAVVPPIVRDGPPGFPNLFPELSSEDRKMAMLYISHSDATERMARIQRVRQGIADNQADSSTRLIRITKELDKGKGHVFSYKEPAQLLTAVPSGRLALLDNSANESEDETESYTSKTSIYSAPVNPTGFQLGSSSEGRVTGKQDLSKSQRKWPSSWKRKALGRRSNTLGFDTISWLTSEVPSTSSVQPPVSPLWTKPPSSFLKCNVGSSWSPTSGIAGASWLIRDSKGEVLLHMAANSALMDPLSHPAVYHACRRLMWLINAIQGSTLHQVPELCNSPALHIADSVIRDHRLQSYVASNGPSWLRSSISNEAAGSS</sequence>
<evidence type="ECO:0000313" key="3">
    <source>
        <dbReference type="Proteomes" id="UP000824890"/>
    </source>
</evidence>
<proteinExistence type="predicted"/>
<accession>A0ABQ7ZY63</accession>
<evidence type="ECO:0000256" key="1">
    <source>
        <dbReference type="SAM" id="MobiDB-lite"/>
    </source>
</evidence>
<evidence type="ECO:0000313" key="2">
    <source>
        <dbReference type="EMBL" id="KAH0885214.1"/>
    </source>
</evidence>